<protein>
    <submittedName>
        <fullName evidence="2">Uncharacterized protein</fullName>
    </submittedName>
</protein>
<feature type="region of interest" description="Disordered" evidence="1">
    <location>
        <begin position="38"/>
        <end position="64"/>
    </location>
</feature>
<accession>A0A1I3MM10</accession>
<evidence type="ECO:0000313" key="2">
    <source>
        <dbReference type="EMBL" id="SFI97840.1"/>
    </source>
</evidence>
<keyword evidence="3" id="KW-1185">Reference proteome</keyword>
<organism evidence="2 3">
    <name type="scientific">Planctomicrobium piriforme</name>
    <dbReference type="NCBI Taxonomy" id="1576369"/>
    <lineage>
        <taxon>Bacteria</taxon>
        <taxon>Pseudomonadati</taxon>
        <taxon>Planctomycetota</taxon>
        <taxon>Planctomycetia</taxon>
        <taxon>Planctomycetales</taxon>
        <taxon>Planctomycetaceae</taxon>
        <taxon>Planctomicrobium</taxon>
    </lineage>
</organism>
<evidence type="ECO:0000256" key="1">
    <source>
        <dbReference type="SAM" id="MobiDB-lite"/>
    </source>
</evidence>
<reference evidence="3" key="1">
    <citation type="submission" date="2016-10" db="EMBL/GenBank/DDBJ databases">
        <authorList>
            <person name="Varghese N."/>
            <person name="Submissions S."/>
        </authorList>
    </citation>
    <scope>NUCLEOTIDE SEQUENCE [LARGE SCALE GENOMIC DNA]</scope>
    <source>
        <strain evidence="3">DSM 26348</strain>
    </source>
</reference>
<dbReference type="EMBL" id="FOQD01000014">
    <property type="protein sequence ID" value="SFI97840.1"/>
    <property type="molecule type" value="Genomic_DNA"/>
</dbReference>
<sequence length="64" mass="6876">MRSTQMNANASLSVIEKGKTDGDFASSMQFCVLPSTAGVRQKGSQRGGKFSDGPNVKLLRIRKS</sequence>
<name>A0A1I3MM10_9PLAN</name>
<dbReference type="Proteomes" id="UP000199518">
    <property type="component" value="Unassembled WGS sequence"/>
</dbReference>
<dbReference type="STRING" id="1576369.SAMN05421753_11443"/>
<evidence type="ECO:0000313" key="3">
    <source>
        <dbReference type="Proteomes" id="UP000199518"/>
    </source>
</evidence>
<proteinExistence type="predicted"/>
<gene>
    <name evidence="2" type="ORF">SAMN05421753_11443</name>
</gene>
<dbReference type="AlphaFoldDB" id="A0A1I3MM10"/>